<evidence type="ECO:0000256" key="1">
    <source>
        <dbReference type="ARBA" id="ARBA00001917"/>
    </source>
</evidence>
<keyword evidence="5" id="KW-0560">Oxidoreductase</keyword>
<dbReference type="InterPro" id="IPR000415">
    <property type="entry name" value="Nitroreductase-like"/>
</dbReference>
<dbReference type="PANTHER" id="PTHR43673">
    <property type="entry name" value="NAD(P)H NITROREDUCTASE YDGI-RELATED"/>
    <property type="match status" value="1"/>
</dbReference>
<evidence type="ECO:0000313" key="9">
    <source>
        <dbReference type="Proteomes" id="UP000032408"/>
    </source>
</evidence>
<dbReference type="HOGENOM" id="CLU_862227_0_0_2"/>
<dbReference type="KEGG" id="nin:NADRNF5_0523"/>
<reference evidence="9" key="1">
    <citation type="submission" date="2015-03" db="EMBL/GenBank/DDBJ databases">
        <title>Characterization of two novel Thaumarchaeota isolated from the Northern Adriatic Sea.</title>
        <authorList>
            <person name="Bayer B."/>
            <person name="Vojvoda J."/>
            <person name="Offre P."/>
            <person name="Srivastava A."/>
            <person name="Elisabeth N."/>
            <person name="Garcia J.A.L."/>
            <person name="Schleper C."/>
            <person name="Herndl G.J."/>
        </authorList>
    </citation>
    <scope>NUCLEOTIDE SEQUENCE [LARGE SCALE GENOMIC DNA]</scope>
    <source>
        <strain evidence="9">NF5</strain>
    </source>
</reference>
<dbReference type="SUPFAM" id="SSF55469">
    <property type="entry name" value="FMN-dependent nitroreductase-like"/>
    <property type="match status" value="1"/>
</dbReference>
<feature type="domain" description="Nitroreductase" evidence="7">
    <location>
        <begin position="223"/>
        <end position="301"/>
    </location>
</feature>
<evidence type="ECO:0000313" key="8">
    <source>
        <dbReference type="EMBL" id="AJW70219.1"/>
    </source>
</evidence>
<dbReference type="PANTHER" id="PTHR43673:SF2">
    <property type="entry name" value="NITROREDUCTASE"/>
    <property type="match status" value="1"/>
</dbReference>
<accession>A0A0D5C084</accession>
<protein>
    <submittedName>
        <fullName evidence="8">Nitroreductase</fullName>
    </submittedName>
</protein>
<feature type="domain" description="Nitroreductase" evidence="7">
    <location>
        <begin position="162"/>
        <end position="219"/>
    </location>
</feature>
<comment type="similarity">
    <text evidence="2">Belongs to the nitroreductase family.</text>
</comment>
<evidence type="ECO:0000256" key="2">
    <source>
        <dbReference type="ARBA" id="ARBA00007118"/>
    </source>
</evidence>
<dbReference type="GeneID" id="24819767"/>
<evidence type="ECO:0000256" key="6">
    <source>
        <dbReference type="SAM" id="Phobius"/>
    </source>
</evidence>
<dbReference type="Pfam" id="PF00881">
    <property type="entry name" value="Nitroreductase"/>
    <property type="match status" value="2"/>
</dbReference>
<proteinExistence type="inferred from homology"/>
<organism evidence="8 9">
    <name type="scientific">Nitrosopumilus adriaticus</name>
    <dbReference type="NCBI Taxonomy" id="1580092"/>
    <lineage>
        <taxon>Archaea</taxon>
        <taxon>Nitrososphaerota</taxon>
        <taxon>Nitrososphaeria</taxon>
        <taxon>Nitrosopumilales</taxon>
        <taxon>Nitrosopumilaceae</taxon>
        <taxon>Nitrosopumilus</taxon>
    </lineage>
</organism>
<name>A0A0D5C084_9ARCH</name>
<keyword evidence="4" id="KW-0288">FMN</keyword>
<gene>
    <name evidence="8" type="ORF">NADRNF5_0523</name>
</gene>
<keyword evidence="6" id="KW-0472">Membrane</keyword>
<keyword evidence="3" id="KW-0285">Flavoprotein</keyword>
<evidence type="ECO:0000259" key="7">
    <source>
        <dbReference type="Pfam" id="PF00881"/>
    </source>
</evidence>
<dbReference type="Gene3D" id="3.40.109.10">
    <property type="entry name" value="NADH Oxidase"/>
    <property type="match status" value="1"/>
</dbReference>
<dbReference type="EMBL" id="CP011070">
    <property type="protein sequence ID" value="AJW70219.1"/>
    <property type="molecule type" value="Genomic_DNA"/>
</dbReference>
<dbReference type="AlphaFoldDB" id="A0A0D5C084"/>
<keyword evidence="9" id="KW-1185">Reference proteome</keyword>
<evidence type="ECO:0000256" key="5">
    <source>
        <dbReference type="ARBA" id="ARBA00023002"/>
    </source>
</evidence>
<dbReference type="InterPro" id="IPR029479">
    <property type="entry name" value="Nitroreductase"/>
</dbReference>
<evidence type="ECO:0000256" key="4">
    <source>
        <dbReference type="ARBA" id="ARBA00022643"/>
    </source>
</evidence>
<feature type="transmembrane region" description="Helical" evidence="6">
    <location>
        <begin position="256"/>
        <end position="277"/>
    </location>
</feature>
<dbReference type="Proteomes" id="UP000032408">
    <property type="component" value="Chromosome"/>
</dbReference>
<keyword evidence="6" id="KW-0812">Transmembrane</keyword>
<comment type="cofactor">
    <cofactor evidence="1">
        <name>FMN</name>
        <dbReference type="ChEBI" id="CHEBI:58210"/>
    </cofactor>
</comment>
<dbReference type="STRING" id="1580092.NADRNF5_0523"/>
<dbReference type="OrthoDB" id="287850at2157"/>
<sequence length="322" mass="36676">MEFQTIEASYTSKEGCRLVWKGVDEDDTDVVILNKNELENLVEILKKNSTGEVELEDQTSIIRVNSDVTQFMLTNHPLLEVKTSIIQDRVLEYAKVPHEPQYVYIGTKEFYPSVWIRDDKKTQQETSKKDSKKSLIEAILSSEPEKIRQDLSPTDIFRVFSTRRSTRKFEKTKVEDWKIDKILSAADVAPTAGNFQGFQVYLIKNKKTKEALVEAANKQPYVDAPVVLVFCTEPSRVKLKFPPEILEKFSLQDATIAAAFSLLAASGVGLSTIWIGMFDEEKVKRILGTELRPSSILCIGYPDKKKPPKSRRKLKDLIKVIE</sequence>
<dbReference type="RefSeq" id="WP_048115401.1">
    <property type="nucleotide sequence ID" value="NZ_CP011070.1"/>
</dbReference>
<dbReference type="GO" id="GO:0016491">
    <property type="term" value="F:oxidoreductase activity"/>
    <property type="evidence" value="ECO:0007669"/>
    <property type="project" value="UniProtKB-KW"/>
</dbReference>
<keyword evidence="6" id="KW-1133">Transmembrane helix</keyword>
<evidence type="ECO:0000256" key="3">
    <source>
        <dbReference type="ARBA" id="ARBA00022630"/>
    </source>
</evidence>
<reference evidence="8 9" key="2">
    <citation type="journal article" date="2016" name="ISME J.">
        <title>Physiological and genomic characterization of two novel marine thaumarchaeal strains indicates niche differentiation.</title>
        <authorList>
            <person name="Bayer B."/>
            <person name="Vojvoda J."/>
            <person name="Offre P."/>
            <person name="Alves R.J."/>
            <person name="Elisabeth N.H."/>
            <person name="Garcia J.A."/>
            <person name="Volland J.M."/>
            <person name="Srivastava A."/>
            <person name="Schleper C."/>
            <person name="Herndl G.J."/>
        </authorList>
    </citation>
    <scope>NUCLEOTIDE SEQUENCE [LARGE SCALE GENOMIC DNA]</scope>
    <source>
        <strain evidence="8 9">NF5</strain>
    </source>
</reference>